<feature type="domain" description="Histidine kinase" evidence="15">
    <location>
        <begin position="514"/>
        <end position="731"/>
    </location>
</feature>
<feature type="transmembrane region" description="Helical" evidence="14">
    <location>
        <begin position="57"/>
        <end position="81"/>
    </location>
</feature>
<evidence type="ECO:0000256" key="11">
    <source>
        <dbReference type="ARBA" id="ARBA00022989"/>
    </source>
</evidence>
<dbReference type="GO" id="GO:0005524">
    <property type="term" value="F:ATP binding"/>
    <property type="evidence" value="ECO:0007669"/>
    <property type="project" value="UniProtKB-KW"/>
</dbReference>
<reference evidence="18" key="1">
    <citation type="submission" date="2017-06" db="EMBL/GenBank/DDBJ databases">
        <authorList>
            <person name="Varghese N."/>
            <person name="Submissions S."/>
        </authorList>
    </citation>
    <scope>NUCLEOTIDE SEQUENCE [LARGE SCALE GENOMIC DNA]</scope>
    <source>
        <strain evidence="18">DSM 137</strain>
    </source>
</reference>
<dbReference type="EMBL" id="FYDG01000001">
    <property type="protein sequence ID" value="SNB59483.1"/>
    <property type="molecule type" value="Genomic_DNA"/>
</dbReference>
<evidence type="ECO:0000256" key="1">
    <source>
        <dbReference type="ARBA" id="ARBA00000085"/>
    </source>
</evidence>
<dbReference type="AlphaFoldDB" id="A0A212QJA1"/>
<dbReference type="CDD" id="cd06225">
    <property type="entry name" value="HAMP"/>
    <property type="match status" value="1"/>
</dbReference>
<keyword evidence="11 14" id="KW-1133">Transmembrane helix</keyword>
<evidence type="ECO:0000259" key="16">
    <source>
        <dbReference type="PROSITE" id="PS50885"/>
    </source>
</evidence>
<keyword evidence="8" id="KW-0547">Nucleotide-binding</keyword>
<comment type="subcellular location">
    <subcellularLocation>
        <location evidence="2">Cell membrane</location>
        <topology evidence="2">Multi-pass membrane protein</topology>
    </subcellularLocation>
</comment>
<dbReference type="InterPro" id="IPR003661">
    <property type="entry name" value="HisK_dim/P_dom"/>
</dbReference>
<dbReference type="PANTHER" id="PTHR42878:SF13">
    <property type="entry name" value="HISTIDINE KINASE"/>
    <property type="match status" value="1"/>
</dbReference>
<dbReference type="EC" id="2.7.13.3" evidence="3"/>
<keyword evidence="6" id="KW-0808">Transferase</keyword>
<evidence type="ECO:0000256" key="5">
    <source>
        <dbReference type="ARBA" id="ARBA00022553"/>
    </source>
</evidence>
<gene>
    <name evidence="17" type="ORF">SAMN06265338_101621</name>
</gene>
<proteinExistence type="predicted"/>
<evidence type="ECO:0000256" key="13">
    <source>
        <dbReference type="ARBA" id="ARBA00023136"/>
    </source>
</evidence>
<evidence type="ECO:0000256" key="6">
    <source>
        <dbReference type="ARBA" id="ARBA00022679"/>
    </source>
</evidence>
<evidence type="ECO:0000313" key="17">
    <source>
        <dbReference type="EMBL" id="SNB59483.1"/>
    </source>
</evidence>
<evidence type="ECO:0000256" key="8">
    <source>
        <dbReference type="ARBA" id="ARBA00022741"/>
    </source>
</evidence>
<dbReference type="InterPro" id="IPR017232">
    <property type="entry name" value="NtrY"/>
</dbReference>
<dbReference type="CDD" id="cd00082">
    <property type="entry name" value="HisKA"/>
    <property type="match status" value="1"/>
</dbReference>
<dbReference type="InterPro" id="IPR036890">
    <property type="entry name" value="HATPase_C_sf"/>
</dbReference>
<dbReference type="NCBIfam" id="TIGR00229">
    <property type="entry name" value="sensory_box"/>
    <property type="match status" value="1"/>
</dbReference>
<dbReference type="InterPro" id="IPR045671">
    <property type="entry name" value="NtrY-like_N"/>
</dbReference>
<dbReference type="InterPro" id="IPR000014">
    <property type="entry name" value="PAS"/>
</dbReference>
<dbReference type="SMART" id="SM00387">
    <property type="entry name" value="HATPase_c"/>
    <property type="match status" value="1"/>
</dbReference>
<dbReference type="InterPro" id="IPR005467">
    <property type="entry name" value="His_kinase_dom"/>
</dbReference>
<dbReference type="Pfam" id="PF19312">
    <property type="entry name" value="NtrY_N"/>
    <property type="match status" value="1"/>
</dbReference>
<dbReference type="PROSITE" id="PS50109">
    <property type="entry name" value="HIS_KIN"/>
    <property type="match status" value="1"/>
</dbReference>
<dbReference type="SMART" id="SM00304">
    <property type="entry name" value="HAMP"/>
    <property type="match status" value="1"/>
</dbReference>
<dbReference type="SMART" id="SM00388">
    <property type="entry name" value="HisKA"/>
    <property type="match status" value="1"/>
</dbReference>
<accession>A0A212QJA1</accession>
<dbReference type="InterPro" id="IPR013656">
    <property type="entry name" value="PAS_4"/>
</dbReference>
<keyword evidence="4" id="KW-1003">Cell membrane</keyword>
<feature type="transmembrane region" description="Helical" evidence="14">
    <location>
        <begin position="93"/>
        <end position="115"/>
    </location>
</feature>
<dbReference type="Gene3D" id="3.30.565.10">
    <property type="entry name" value="Histidine kinase-like ATPase, C-terminal domain"/>
    <property type="match status" value="1"/>
</dbReference>
<dbReference type="Pfam" id="PF00672">
    <property type="entry name" value="HAMP"/>
    <property type="match status" value="1"/>
</dbReference>
<evidence type="ECO:0000256" key="14">
    <source>
        <dbReference type="SAM" id="Phobius"/>
    </source>
</evidence>
<dbReference type="OrthoDB" id="9776727at2"/>
<evidence type="ECO:0000256" key="7">
    <source>
        <dbReference type="ARBA" id="ARBA00022692"/>
    </source>
</evidence>
<feature type="transmembrane region" description="Helical" evidence="14">
    <location>
        <begin position="296"/>
        <end position="319"/>
    </location>
</feature>
<evidence type="ECO:0000256" key="2">
    <source>
        <dbReference type="ARBA" id="ARBA00004651"/>
    </source>
</evidence>
<evidence type="ECO:0000259" key="15">
    <source>
        <dbReference type="PROSITE" id="PS50109"/>
    </source>
</evidence>
<organism evidence="17 18">
    <name type="scientific">Rhodoblastus acidophilus</name>
    <name type="common">Rhodopseudomonas acidophila</name>
    <dbReference type="NCBI Taxonomy" id="1074"/>
    <lineage>
        <taxon>Bacteria</taxon>
        <taxon>Pseudomonadati</taxon>
        <taxon>Pseudomonadota</taxon>
        <taxon>Alphaproteobacteria</taxon>
        <taxon>Hyphomicrobiales</taxon>
        <taxon>Rhodoblastaceae</taxon>
        <taxon>Rhodoblastus</taxon>
    </lineage>
</organism>
<dbReference type="PRINTS" id="PR00344">
    <property type="entry name" value="BCTRLSENSOR"/>
</dbReference>
<comment type="catalytic activity">
    <reaction evidence="1">
        <text>ATP + protein L-histidine = ADP + protein N-phospho-L-histidine.</text>
        <dbReference type="EC" id="2.7.13.3"/>
    </reaction>
</comment>
<dbReference type="InterPro" id="IPR003660">
    <property type="entry name" value="HAMP_dom"/>
</dbReference>
<dbReference type="InterPro" id="IPR050351">
    <property type="entry name" value="BphY/WalK/GraS-like"/>
</dbReference>
<dbReference type="Gene3D" id="3.30.450.20">
    <property type="entry name" value="PAS domain"/>
    <property type="match status" value="1"/>
</dbReference>
<dbReference type="Gene3D" id="1.10.287.130">
    <property type="match status" value="1"/>
</dbReference>
<keyword evidence="10" id="KW-0067">ATP-binding</keyword>
<keyword evidence="18" id="KW-1185">Reference proteome</keyword>
<feature type="domain" description="HAMP" evidence="16">
    <location>
        <begin position="321"/>
        <end position="374"/>
    </location>
</feature>
<dbReference type="Gene3D" id="6.10.340.10">
    <property type="match status" value="1"/>
</dbReference>
<dbReference type="SUPFAM" id="SSF47384">
    <property type="entry name" value="Homodimeric domain of signal transducing histidine kinase"/>
    <property type="match status" value="1"/>
</dbReference>
<dbReference type="GO" id="GO:0005886">
    <property type="term" value="C:plasma membrane"/>
    <property type="evidence" value="ECO:0007669"/>
    <property type="project" value="UniProtKB-SubCell"/>
</dbReference>
<dbReference type="Pfam" id="PF00512">
    <property type="entry name" value="HisKA"/>
    <property type="match status" value="1"/>
</dbReference>
<feature type="transmembrane region" description="Helical" evidence="14">
    <location>
        <begin position="20"/>
        <end position="45"/>
    </location>
</feature>
<dbReference type="PIRSF" id="PIRSF037532">
    <property type="entry name" value="STHK_NtrY"/>
    <property type="match status" value="1"/>
</dbReference>
<dbReference type="InterPro" id="IPR035965">
    <property type="entry name" value="PAS-like_dom_sf"/>
</dbReference>
<evidence type="ECO:0000256" key="9">
    <source>
        <dbReference type="ARBA" id="ARBA00022777"/>
    </source>
</evidence>
<dbReference type="Pfam" id="PF02518">
    <property type="entry name" value="HATPase_c"/>
    <property type="match status" value="1"/>
</dbReference>
<dbReference type="GO" id="GO:0030295">
    <property type="term" value="F:protein kinase activator activity"/>
    <property type="evidence" value="ECO:0007669"/>
    <property type="project" value="TreeGrafter"/>
</dbReference>
<protein>
    <recommendedName>
        <fullName evidence="3">histidine kinase</fullName>
        <ecNumber evidence="3">2.7.13.3</ecNumber>
    </recommendedName>
</protein>
<dbReference type="Proteomes" id="UP000198418">
    <property type="component" value="Unassembled WGS sequence"/>
</dbReference>
<dbReference type="PROSITE" id="PS50885">
    <property type="entry name" value="HAMP"/>
    <property type="match status" value="1"/>
</dbReference>
<sequence>MNRATDKETRKPRRRERRLLPRLGPFIVAFAIFAALGSFLVFAGLTPIAPTDDTVTLLFLADFAICALLLVLVAFEAAVLVRAWRAKTAGAGLHIRIVALFAVIAAVPALSMAIVGSVTLDKTLNPAVMRDVRGFISGATEAANLFREDQCRSLLQEAQLTAGDLDRGKPMFDADRGLFKEFFSSRAKFLGFTAAALIKRDGGVIEKADVAASHPDPIVKPQDMDFDDASKNEPLCLILNEGRTFVALRPMPAFADVFLYASRPVNPFTVEFPKQASALVNLFGAFEAQRHTLQRALAIMFALLAAILLLSAVWLGLAFTNLLVAPIRRLIAATDQVTSGNFYVQVPVRAAEGDLAHLGETFNKMTTELRLQQNRLIAANHMLDERRLFTEAVLSGVPVAVIGVGAHGEVTVANPSASDLIGMDGGEAEKAVGKPVAEILPELEPILSDARAGHARLTQKQLQMTRAGRERTYNVRIAPGPPSRGERTFVATLDDMTDLVTAQRTSAWADVARRIAHEIKNPLTPIQLSAERLKRKYGRVIVNDKEIFDQCTDTIIRQVDDIKRMVDEFSSFSRMPKAQLQEDDLKACVEQVLFLMRVGHPDIEIASDLPEGPQMARFDRRLLSQALTNVVKNATEGIAATEMEDRLPKIGVSLRFENGSAIIDVEDNGKGFPRENRARLLEPYMTTRKEGTGLGLPIVQKIFEDHGGGIELLDAASGQGALVRLHFPLQKQSQVNHGA</sequence>
<dbReference type="RefSeq" id="WP_088519072.1">
    <property type="nucleotide sequence ID" value="NZ_FYDG01000001.1"/>
</dbReference>
<dbReference type="GO" id="GO:0000156">
    <property type="term" value="F:phosphorelay response regulator activity"/>
    <property type="evidence" value="ECO:0007669"/>
    <property type="project" value="TreeGrafter"/>
</dbReference>
<evidence type="ECO:0000256" key="3">
    <source>
        <dbReference type="ARBA" id="ARBA00012438"/>
    </source>
</evidence>
<keyword evidence="9 17" id="KW-0418">Kinase</keyword>
<dbReference type="SUPFAM" id="SSF158472">
    <property type="entry name" value="HAMP domain-like"/>
    <property type="match status" value="1"/>
</dbReference>
<dbReference type="SUPFAM" id="SSF55874">
    <property type="entry name" value="ATPase domain of HSP90 chaperone/DNA topoisomerase II/histidine kinase"/>
    <property type="match status" value="1"/>
</dbReference>
<evidence type="ECO:0000256" key="10">
    <source>
        <dbReference type="ARBA" id="ARBA00022840"/>
    </source>
</evidence>
<dbReference type="Pfam" id="PF08448">
    <property type="entry name" value="PAS_4"/>
    <property type="match status" value="1"/>
</dbReference>
<keyword evidence="12" id="KW-0902">Two-component regulatory system</keyword>
<name>A0A212QJA1_RHOAC</name>
<dbReference type="InterPro" id="IPR036097">
    <property type="entry name" value="HisK_dim/P_sf"/>
</dbReference>
<dbReference type="FunFam" id="1.10.287.130:FF:000107">
    <property type="entry name" value="Sensor histidine kinase YycG"/>
    <property type="match status" value="1"/>
</dbReference>
<dbReference type="SUPFAM" id="SSF55785">
    <property type="entry name" value="PYP-like sensor domain (PAS domain)"/>
    <property type="match status" value="1"/>
</dbReference>
<keyword evidence="13 14" id="KW-0472">Membrane</keyword>
<dbReference type="SMART" id="SM00091">
    <property type="entry name" value="PAS"/>
    <property type="match status" value="1"/>
</dbReference>
<dbReference type="GO" id="GO:0007234">
    <property type="term" value="P:osmosensory signaling via phosphorelay pathway"/>
    <property type="evidence" value="ECO:0007669"/>
    <property type="project" value="TreeGrafter"/>
</dbReference>
<keyword evidence="5" id="KW-0597">Phosphoprotein</keyword>
<evidence type="ECO:0000256" key="12">
    <source>
        <dbReference type="ARBA" id="ARBA00023012"/>
    </source>
</evidence>
<keyword evidence="7 14" id="KW-0812">Transmembrane</keyword>
<evidence type="ECO:0000313" key="18">
    <source>
        <dbReference type="Proteomes" id="UP000198418"/>
    </source>
</evidence>
<dbReference type="PANTHER" id="PTHR42878">
    <property type="entry name" value="TWO-COMPONENT HISTIDINE KINASE"/>
    <property type="match status" value="1"/>
</dbReference>
<dbReference type="GO" id="GO:0000155">
    <property type="term" value="F:phosphorelay sensor kinase activity"/>
    <property type="evidence" value="ECO:0007669"/>
    <property type="project" value="InterPro"/>
</dbReference>
<dbReference type="InterPro" id="IPR004358">
    <property type="entry name" value="Sig_transdc_His_kin-like_C"/>
</dbReference>
<dbReference type="InterPro" id="IPR003594">
    <property type="entry name" value="HATPase_dom"/>
</dbReference>
<evidence type="ECO:0000256" key="4">
    <source>
        <dbReference type="ARBA" id="ARBA00022475"/>
    </source>
</evidence>